<protein>
    <submittedName>
        <fullName evidence="2">Uncharacterized protein</fullName>
    </submittedName>
</protein>
<evidence type="ECO:0000313" key="3">
    <source>
        <dbReference type="Proteomes" id="UP000016924"/>
    </source>
</evidence>
<dbReference type="AlphaFoldDB" id="R7YN02"/>
<dbReference type="OrthoDB" id="10435150at2759"/>
<dbReference type="GeneID" id="19899717"/>
<reference evidence="3" key="1">
    <citation type="submission" date="2012-06" db="EMBL/GenBank/DDBJ databases">
        <title>The genome sequence of Coniosporium apollinis CBS 100218.</title>
        <authorList>
            <consortium name="The Broad Institute Genome Sequencing Platform"/>
            <person name="Cuomo C."/>
            <person name="Gorbushina A."/>
            <person name="Noack S."/>
            <person name="Walker B."/>
            <person name="Young S.K."/>
            <person name="Zeng Q."/>
            <person name="Gargeya S."/>
            <person name="Fitzgerald M."/>
            <person name="Haas B."/>
            <person name="Abouelleil A."/>
            <person name="Alvarado L."/>
            <person name="Arachchi H.M."/>
            <person name="Berlin A.M."/>
            <person name="Chapman S.B."/>
            <person name="Goldberg J."/>
            <person name="Griggs A."/>
            <person name="Gujja S."/>
            <person name="Hansen M."/>
            <person name="Howarth C."/>
            <person name="Imamovic A."/>
            <person name="Larimer J."/>
            <person name="McCowan C."/>
            <person name="Montmayeur A."/>
            <person name="Murphy C."/>
            <person name="Neiman D."/>
            <person name="Pearson M."/>
            <person name="Priest M."/>
            <person name="Roberts A."/>
            <person name="Saif S."/>
            <person name="Shea T."/>
            <person name="Sisk P."/>
            <person name="Sykes S."/>
            <person name="Wortman J."/>
            <person name="Nusbaum C."/>
            <person name="Birren B."/>
        </authorList>
    </citation>
    <scope>NUCLEOTIDE SEQUENCE [LARGE SCALE GENOMIC DNA]</scope>
    <source>
        <strain evidence="3">CBS 100218</strain>
    </source>
</reference>
<dbReference type="Proteomes" id="UP000016924">
    <property type="component" value="Unassembled WGS sequence"/>
</dbReference>
<name>R7YN02_CONA1</name>
<evidence type="ECO:0000313" key="2">
    <source>
        <dbReference type="EMBL" id="EON63179.1"/>
    </source>
</evidence>
<evidence type="ECO:0000256" key="1">
    <source>
        <dbReference type="SAM" id="MobiDB-lite"/>
    </source>
</evidence>
<dbReference type="RefSeq" id="XP_007778496.1">
    <property type="nucleotide sequence ID" value="XM_007780306.1"/>
</dbReference>
<organism evidence="2 3">
    <name type="scientific">Coniosporium apollinis (strain CBS 100218)</name>
    <name type="common">Rock-inhabiting black yeast</name>
    <dbReference type="NCBI Taxonomy" id="1168221"/>
    <lineage>
        <taxon>Eukaryota</taxon>
        <taxon>Fungi</taxon>
        <taxon>Dikarya</taxon>
        <taxon>Ascomycota</taxon>
        <taxon>Pezizomycotina</taxon>
        <taxon>Dothideomycetes</taxon>
        <taxon>Dothideomycetes incertae sedis</taxon>
        <taxon>Coniosporium</taxon>
    </lineage>
</organism>
<dbReference type="HOGENOM" id="CLU_2096751_0_0_1"/>
<proteinExistence type="predicted"/>
<feature type="region of interest" description="Disordered" evidence="1">
    <location>
        <begin position="38"/>
        <end position="64"/>
    </location>
</feature>
<dbReference type="EMBL" id="JH767562">
    <property type="protein sequence ID" value="EON63179.1"/>
    <property type="molecule type" value="Genomic_DNA"/>
</dbReference>
<accession>R7YN02</accession>
<keyword evidence="3" id="KW-1185">Reference proteome</keyword>
<sequence>MRRMTLAERKALKGRGTIQPTYKHTDWAHAWCDPTLRPIREEGRGAEERGGEERGGGEEEKRENFPFLDYVVPSSTGQLGLEALQKYLDGHQIGVVGGWWAANFWGWAGGDRASDS</sequence>
<gene>
    <name evidence="2" type="ORF">W97_02406</name>
</gene>